<proteinExistence type="predicted"/>
<name>A0A151RUT6_CAJCA</name>
<dbReference type="Pfam" id="PF00170">
    <property type="entry name" value="bZIP_1"/>
    <property type="match status" value="1"/>
</dbReference>
<dbReference type="Gramene" id="C.cajan_30734.t">
    <property type="protein sequence ID" value="C.cajan_30734.t"/>
    <property type="gene ID" value="C.cajan_30734"/>
</dbReference>
<dbReference type="PANTHER" id="PTHR22952:SF433">
    <property type="entry name" value="PROTEIN FD"/>
    <property type="match status" value="1"/>
</dbReference>
<keyword evidence="4" id="KW-0175">Coiled coil</keyword>
<feature type="coiled-coil region" evidence="4">
    <location>
        <begin position="101"/>
        <end position="128"/>
    </location>
</feature>
<keyword evidence="8" id="KW-1185">Reference proteome</keyword>
<dbReference type="Gene3D" id="1.20.5.170">
    <property type="match status" value="1"/>
</dbReference>
<dbReference type="GO" id="GO:0003677">
    <property type="term" value="F:DNA binding"/>
    <property type="evidence" value="ECO:0007669"/>
    <property type="project" value="UniProtKB-KW"/>
</dbReference>
<comment type="subcellular location">
    <subcellularLocation>
        <location evidence="1">Nucleus</location>
    </subcellularLocation>
</comment>
<evidence type="ECO:0000256" key="4">
    <source>
        <dbReference type="SAM" id="Coils"/>
    </source>
</evidence>
<sequence length="149" mass="16865">MASSSPCDCDCDCDCDCWSHLSDSSSLSQTPSSSVWNHTKLSSLSNPTVDFHLNHSSSFLNSSSSASLPSHKTTHQDQRHMRILRNRESAVRSRARKQAYRKGLEAEVVRLTEENSRLRSQLEELQRCMWSFDEAPRKKAPCRTSSSPF</sequence>
<gene>
    <name evidence="7" type="ORF">KK1_032111</name>
</gene>
<dbReference type="AlphaFoldDB" id="A0A151RUT6"/>
<dbReference type="OrthoDB" id="644067at2759"/>
<feature type="region of interest" description="Disordered" evidence="5">
    <location>
        <begin position="60"/>
        <end position="80"/>
    </location>
</feature>
<dbReference type="GO" id="GO:0005634">
    <property type="term" value="C:nucleus"/>
    <property type="evidence" value="ECO:0007669"/>
    <property type="project" value="UniProtKB-SubCell"/>
</dbReference>
<dbReference type="PANTHER" id="PTHR22952">
    <property type="entry name" value="CAMP-RESPONSE ELEMENT BINDING PROTEIN-RELATED"/>
    <property type="match status" value="1"/>
</dbReference>
<dbReference type="SUPFAM" id="SSF57959">
    <property type="entry name" value="Leucine zipper domain"/>
    <property type="match status" value="1"/>
</dbReference>
<dbReference type="CDD" id="cd14707">
    <property type="entry name" value="bZIP_plant_BZIP46"/>
    <property type="match status" value="1"/>
</dbReference>
<dbReference type="SMART" id="SM00338">
    <property type="entry name" value="BRLZ"/>
    <property type="match status" value="1"/>
</dbReference>
<protein>
    <submittedName>
        <fullName evidence="7">Protein FD</fullName>
    </submittedName>
</protein>
<accession>A0A151RUT6</accession>
<dbReference type="InterPro" id="IPR004827">
    <property type="entry name" value="bZIP"/>
</dbReference>
<dbReference type="Proteomes" id="UP000075243">
    <property type="component" value="Unassembled WGS sequence"/>
</dbReference>
<dbReference type="GO" id="GO:0003700">
    <property type="term" value="F:DNA-binding transcription factor activity"/>
    <property type="evidence" value="ECO:0007669"/>
    <property type="project" value="InterPro"/>
</dbReference>
<dbReference type="EMBL" id="KQ483562">
    <property type="protein sequence ID" value="KYP46308.1"/>
    <property type="molecule type" value="Genomic_DNA"/>
</dbReference>
<evidence type="ECO:0000256" key="3">
    <source>
        <dbReference type="ARBA" id="ARBA00023242"/>
    </source>
</evidence>
<feature type="compositionally biased region" description="Low complexity" evidence="5">
    <location>
        <begin position="60"/>
        <end position="71"/>
    </location>
</feature>
<dbReference type="InterPro" id="IPR043452">
    <property type="entry name" value="BZIP46-like"/>
</dbReference>
<evidence type="ECO:0000313" key="7">
    <source>
        <dbReference type="EMBL" id="KYP46308.1"/>
    </source>
</evidence>
<keyword evidence="2" id="KW-0238">DNA-binding</keyword>
<evidence type="ECO:0000256" key="1">
    <source>
        <dbReference type="ARBA" id="ARBA00004123"/>
    </source>
</evidence>
<feature type="domain" description="BZIP" evidence="6">
    <location>
        <begin position="76"/>
        <end position="127"/>
    </location>
</feature>
<dbReference type="InterPro" id="IPR046347">
    <property type="entry name" value="bZIP_sf"/>
</dbReference>
<reference evidence="7" key="1">
    <citation type="journal article" date="2012" name="Nat. Biotechnol.">
        <title>Draft genome sequence of pigeonpea (Cajanus cajan), an orphan legume crop of resource-poor farmers.</title>
        <authorList>
            <person name="Varshney R.K."/>
            <person name="Chen W."/>
            <person name="Li Y."/>
            <person name="Bharti A.K."/>
            <person name="Saxena R.K."/>
            <person name="Schlueter J.A."/>
            <person name="Donoghue M.T."/>
            <person name="Azam S."/>
            <person name="Fan G."/>
            <person name="Whaley A.M."/>
            <person name="Farmer A.D."/>
            <person name="Sheridan J."/>
            <person name="Iwata A."/>
            <person name="Tuteja R."/>
            <person name="Penmetsa R.V."/>
            <person name="Wu W."/>
            <person name="Upadhyaya H.D."/>
            <person name="Yang S.P."/>
            <person name="Shah T."/>
            <person name="Saxena K.B."/>
            <person name="Michael T."/>
            <person name="McCombie W.R."/>
            <person name="Yang B."/>
            <person name="Zhang G."/>
            <person name="Yang H."/>
            <person name="Wang J."/>
            <person name="Spillane C."/>
            <person name="Cook D.R."/>
            <person name="May G.D."/>
            <person name="Xu X."/>
            <person name="Jackson S.A."/>
        </authorList>
    </citation>
    <scope>NUCLEOTIDE SEQUENCE [LARGE SCALE GENOMIC DNA]</scope>
</reference>
<organism evidence="7 8">
    <name type="scientific">Cajanus cajan</name>
    <name type="common">Pigeon pea</name>
    <name type="synonym">Cajanus indicus</name>
    <dbReference type="NCBI Taxonomy" id="3821"/>
    <lineage>
        <taxon>Eukaryota</taxon>
        <taxon>Viridiplantae</taxon>
        <taxon>Streptophyta</taxon>
        <taxon>Embryophyta</taxon>
        <taxon>Tracheophyta</taxon>
        <taxon>Spermatophyta</taxon>
        <taxon>Magnoliopsida</taxon>
        <taxon>eudicotyledons</taxon>
        <taxon>Gunneridae</taxon>
        <taxon>Pentapetalae</taxon>
        <taxon>rosids</taxon>
        <taxon>fabids</taxon>
        <taxon>Fabales</taxon>
        <taxon>Fabaceae</taxon>
        <taxon>Papilionoideae</taxon>
        <taxon>50 kb inversion clade</taxon>
        <taxon>NPAAA clade</taxon>
        <taxon>indigoferoid/millettioid clade</taxon>
        <taxon>Phaseoleae</taxon>
        <taxon>Cajanus</taxon>
    </lineage>
</organism>
<evidence type="ECO:0000259" key="6">
    <source>
        <dbReference type="PROSITE" id="PS50217"/>
    </source>
</evidence>
<dbReference type="PROSITE" id="PS50217">
    <property type="entry name" value="BZIP"/>
    <property type="match status" value="1"/>
</dbReference>
<evidence type="ECO:0000256" key="5">
    <source>
        <dbReference type="SAM" id="MobiDB-lite"/>
    </source>
</evidence>
<dbReference type="PROSITE" id="PS00036">
    <property type="entry name" value="BZIP_BASIC"/>
    <property type="match status" value="1"/>
</dbReference>
<evidence type="ECO:0000313" key="8">
    <source>
        <dbReference type="Proteomes" id="UP000075243"/>
    </source>
</evidence>
<dbReference type="GO" id="GO:0045893">
    <property type="term" value="P:positive regulation of DNA-templated transcription"/>
    <property type="evidence" value="ECO:0007669"/>
    <property type="project" value="InterPro"/>
</dbReference>
<dbReference type="OMA" id="CDCWPHL"/>
<evidence type="ECO:0000256" key="2">
    <source>
        <dbReference type="ARBA" id="ARBA00023125"/>
    </source>
</evidence>
<dbReference type="STRING" id="3821.A0A151RUT6"/>
<keyword evidence="3" id="KW-0539">Nucleus</keyword>